<feature type="non-terminal residue" evidence="1">
    <location>
        <position position="1"/>
    </location>
</feature>
<reference evidence="1" key="3">
    <citation type="submission" date="2023-05" db="EMBL/GenBank/DDBJ databases">
        <authorList>
            <person name="Smith C.H."/>
        </authorList>
    </citation>
    <scope>NUCLEOTIDE SEQUENCE</scope>
    <source>
        <strain evidence="1">CHS0354</strain>
        <tissue evidence="1">Mantle</tissue>
    </source>
</reference>
<proteinExistence type="predicted"/>
<dbReference type="EMBL" id="JAEAOA010000985">
    <property type="protein sequence ID" value="KAK3589834.1"/>
    <property type="molecule type" value="Genomic_DNA"/>
</dbReference>
<dbReference type="AlphaFoldDB" id="A0AAE0SDS0"/>
<organism evidence="1 2">
    <name type="scientific">Potamilus streckersoni</name>
    <dbReference type="NCBI Taxonomy" id="2493646"/>
    <lineage>
        <taxon>Eukaryota</taxon>
        <taxon>Metazoa</taxon>
        <taxon>Spiralia</taxon>
        <taxon>Lophotrochozoa</taxon>
        <taxon>Mollusca</taxon>
        <taxon>Bivalvia</taxon>
        <taxon>Autobranchia</taxon>
        <taxon>Heteroconchia</taxon>
        <taxon>Palaeoheterodonta</taxon>
        <taxon>Unionida</taxon>
        <taxon>Unionoidea</taxon>
        <taxon>Unionidae</taxon>
        <taxon>Ambleminae</taxon>
        <taxon>Lampsilini</taxon>
        <taxon>Potamilus</taxon>
    </lineage>
</organism>
<evidence type="ECO:0000313" key="2">
    <source>
        <dbReference type="Proteomes" id="UP001195483"/>
    </source>
</evidence>
<gene>
    <name evidence="1" type="ORF">CHS0354_015844</name>
</gene>
<dbReference type="Proteomes" id="UP001195483">
    <property type="component" value="Unassembled WGS sequence"/>
</dbReference>
<protein>
    <submittedName>
        <fullName evidence="1">Uncharacterized protein</fullName>
    </submittedName>
</protein>
<reference evidence="1" key="2">
    <citation type="journal article" date="2021" name="Genome Biol. Evol.">
        <title>Developing a high-quality reference genome for a parasitic bivalve with doubly uniparental inheritance (Bivalvia: Unionida).</title>
        <authorList>
            <person name="Smith C.H."/>
        </authorList>
    </citation>
    <scope>NUCLEOTIDE SEQUENCE</scope>
    <source>
        <strain evidence="1">CHS0354</strain>
        <tissue evidence="1">Mantle</tissue>
    </source>
</reference>
<accession>A0AAE0SDS0</accession>
<name>A0AAE0SDS0_9BIVA</name>
<comment type="caution">
    <text evidence="1">The sequence shown here is derived from an EMBL/GenBank/DDBJ whole genome shotgun (WGS) entry which is preliminary data.</text>
</comment>
<sequence>KKHHFTNIIFTKEILTGVAANKRGALEVPLLAGSVDGFIEQIFDVVFKANMYDTLGQINTSYLGANLKPVSSLKSSILDSVEK</sequence>
<reference evidence="1" key="1">
    <citation type="journal article" date="2021" name="Genome Biol. Evol.">
        <title>A High-Quality Reference Genome for a Parasitic Bivalve with Doubly Uniparental Inheritance (Bivalvia: Unionida).</title>
        <authorList>
            <person name="Smith C.H."/>
        </authorList>
    </citation>
    <scope>NUCLEOTIDE SEQUENCE</scope>
    <source>
        <strain evidence="1">CHS0354</strain>
    </source>
</reference>
<evidence type="ECO:0000313" key="1">
    <source>
        <dbReference type="EMBL" id="KAK3589834.1"/>
    </source>
</evidence>
<keyword evidence="2" id="KW-1185">Reference proteome</keyword>